<dbReference type="AlphaFoldDB" id="A0A533Q743"/>
<dbReference type="Proteomes" id="UP000319783">
    <property type="component" value="Unassembled WGS sequence"/>
</dbReference>
<accession>A0A533Q743</accession>
<dbReference type="InterPro" id="IPR012902">
    <property type="entry name" value="N_methyl_site"/>
</dbReference>
<dbReference type="EMBL" id="SULG01000100">
    <property type="protein sequence ID" value="TLD40447.1"/>
    <property type="molecule type" value="Genomic_DNA"/>
</dbReference>
<protein>
    <recommendedName>
        <fullName evidence="4">Prepilin-type N-terminal cleavage/methylation domain-containing protein</fullName>
    </recommendedName>
</protein>
<proteinExistence type="predicted"/>
<reference evidence="2 3" key="1">
    <citation type="submission" date="2019-04" db="EMBL/GenBank/DDBJ databases">
        <title>Genome of a novel bacterium Candidatus Jettenia ecosi reconstructed from metagenome of an anammox bioreactor.</title>
        <authorList>
            <person name="Mardanov A.V."/>
            <person name="Beletsky A.V."/>
            <person name="Ravin N.V."/>
            <person name="Botchkova E.A."/>
            <person name="Litti Y.V."/>
            <person name="Nozhevnikova A.N."/>
        </authorList>
    </citation>
    <scope>NUCLEOTIDE SEQUENCE [LARGE SCALE GENOMIC DNA]</scope>
    <source>
        <strain evidence="2">J2</strain>
    </source>
</reference>
<feature type="transmembrane region" description="Helical" evidence="1">
    <location>
        <begin position="12"/>
        <end position="30"/>
    </location>
</feature>
<keyword evidence="1" id="KW-0472">Membrane</keyword>
<name>A0A533Q743_9BACT</name>
<evidence type="ECO:0000313" key="3">
    <source>
        <dbReference type="Proteomes" id="UP000319783"/>
    </source>
</evidence>
<dbReference type="NCBIfam" id="TIGR02532">
    <property type="entry name" value="IV_pilin_GFxxxE"/>
    <property type="match status" value="1"/>
</dbReference>
<dbReference type="Pfam" id="PF07963">
    <property type="entry name" value="N_methyl"/>
    <property type="match status" value="1"/>
</dbReference>
<gene>
    <name evidence="2" type="ORF">JETT_3289</name>
</gene>
<evidence type="ECO:0000313" key="2">
    <source>
        <dbReference type="EMBL" id="TLD40447.1"/>
    </source>
</evidence>
<evidence type="ECO:0000256" key="1">
    <source>
        <dbReference type="SAM" id="Phobius"/>
    </source>
</evidence>
<comment type="caution">
    <text evidence="2">The sequence shown here is derived from an EMBL/GenBank/DDBJ whole genome shotgun (WGS) entry which is preliminary data.</text>
</comment>
<keyword evidence="1" id="KW-0812">Transmembrane</keyword>
<sequence>MERNGGFTLFELLIAVFIGTILIMSSAYAIRLGLFSMEREEIWFNNSTKEKASFDFFWQQVSSLYILKATSDNTNDKKNTPAPSFMESKKKESFYFSGEKDVLVFVSPLSLKKHYGQGMIIATYKIVLRENGKYDLMYTESKGNPALIKLFEEIENKLIMDRDTTIFFKDCDTISFEYLDKEDSNNEKDFKAIDRDSVSIKGTDLKWKEKISGKIPRAIKLKVSRYGEEQEIISPIMVTY</sequence>
<keyword evidence="1" id="KW-1133">Transmembrane helix</keyword>
<evidence type="ECO:0008006" key="4">
    <source>
        <dbReference type="Google" id="ProtNLM"/>
    </source>
</evidence>
<organism evidence="2 3">
    <name type="scientific">Candidatus Jettenia ecosi</name>
    <dbReference type="NCBI Taxonomy" id="2494326"/>
    <lineage>
        <taxon>Bacteria</taxon>
        <taxon>Pseudomonadati</taxon>
        <taxon>Planctomycetota</taxon>
        <taxon>Candidatus Brocadiia</taxon>
        <taxon>Candidatus Brocadiales</taxon>
        <taxon>Candidatus Brocadiaceae</taxon>
        <taxon>Candidatus Jettenia</taxon>
    </lineage>
</organism>